<comment type="similarity">
    <text evidence="1">Belongs to the UDP-glycosyltransferase family.</text>
</comment>
<dbReference type="Proteomes" id="UP001634007">
    <property type="component" value="Unassembled WGS sequence"/>
</dbReference>
<reference evidence="3 4" key="1">
    <citation type="submission" date="2024-11" db="EMBL/GenBank/DDBJ databases">
        <title>Chromosome-level genome assembly of Eucalyptus globulus Labill. provides insights into its genome evolution.</title>
        <authorList>
            <person name="Li X."/>
        </authorList>
    </citation>
    <scope>NUCLEOTIDE SEQUENCE [LARGE SCALE GENOMIC DNA]</scope>
    <source>
        <strain evidence="3">CL2024</strain>
        <tissue evidence="3">Fresh tender leaves</tissue>
    </source>
</reference>
<evidence type="ECO:0000256" key="2">
    <source>
        <dbReference type="ARBA" id="ARBA00022679"/>
    </source>
</evidence>
<dbReference type="SUPFAM" id="SSF53756">
    <property type="entry name" value="UDP-Glycosyltransferase/glycogen phosphorylase"/>
    <property type="match status" value="1"/>
</dbReference>
<dbReference type="InterPro" id="IPR002213">
    <property type="entry name" value="UDP_glucos_trans"/>
</dbReference>
<comment type="caution">
    <text evidence="3">The sequence shown here is derived from an EMBL/GenBank/DDBJ whole genome shotgun (WGS) entry which is preliminary data.</text>
</comment>
<protein>
    <recommendedName>
        <fullName evidence="5">UDP-rhamnose:rhamnosyltransferase 1</fullName>
    </recommendedName>
</protein>
<dbReference type="FunFam" id="3.40.50.2000:FF:000037">
    <property type="entry name" value="Glycosyltransferase"/>
    <property type="match status" value="1"/>
</dbReference>
<evidence type="ECO:0000256" key="1">
    <source>
        <dbReference type="ARBA" id="ARBA00009995"/>
    </source>
</evidence>
<accession>A0ABD3JAJ8</accession>
<gene>
    <name evidence="3" type="ORF">ACJRO7_036093</name>
</gene>
<organism evidence="3 4">
    <name type="scientific">Eucalyptus globulus</name>
    <name type="common">Tasmanian blue gum</name>
    <dbReference type="NCBI Taxonomy" id="34317"/>
    <lineage>
        <taxon>Eukaryota</taxon>
        <taxon>Viridiplantae</taxon>
        <taxon>Streptophyta</taxon>
        <taxon>Embryophyta</taxon>
        <taxon>Tracheophyta</taxon>
        <taxon>Spermatophyta</taxon>
        <taxon>Magnoliopsida</taxon>
        <taxon>eudicotyledons</taxon>
        <taxon>Gunneridae</taxon>
        <taxon>Pentapetalae</taxon>
        <taxon>rosids</taxon>
        <taxon>malvids</taxon>
        <taxon>Myrtales</taxon>
        <taxon>Myrtaceae</taxon>
        <taxon>Myrtoideae</taxon>
        <taxon>Eucalypteae</taxon>
        <taxon>Eucalyptus</taxon>
    </lineage>
</organism>
<dbReference type="Gene3D" id="3.40.50.2000">
    <property type="entry name" value="Glycogen Phosphorylase B"/>
    <property type="match status" value="2"/>
</dbReference>
<dbReference type="Pfam" id="PF00201">
    <property type="entry name" value="UDPGT"/>
    <property type="match status" value="1"/>
</dbReference>
<dbReference type="EMBL" id="JBJKBG010000009">
    <property type="protein sequence ID" value="KAL3724015.1"/>
    <property type="molecule type" value="Genomic_DNA"/>
</dbReference>
<evidence type="ECO:0000313" key="3">
    <source>
        <dbReference type="EMBL" id="KAL3724015.1"/>
    </source>
</evidence>
<dbReference type="CDD" id="cd03784">
    <property type="entry name" value="GT1_Gtf-like"/>
    <property type="match status" value="1"/>
</dbReference>
<evidence type="ECO:0000313" key="4">
    <source>
        <dbReference type="Proteomes" id="UP001634007"/>
    </source>
</evidence>
<evidence type="ECO:0008006" key="5">
    <source>
        <dbReference type="Google" id="ProtNLM"/>
    </source>
</evidence>
<keyword evidence="4" id="KW-1185">Reference proteome</keyword>
<dbReference type="PANTHER" id="PTHR48049:SF75">
    <property type="entry name" value="UDP-RHAMNOSE:RHAMNOSYLTRANSFERASE 1"/>
    <property type="match status" value="1"/>
</dbReference>
<keyword evidence="2" id="KW-0808">Transferase</keyword>
<name>A0ABD3JAJ8_EUCGL</name>
<dbReference type="AlphaFoldDB" id="A0ABD3JAJ8"/>
<proteinExistence type="inferred from homology"/>
<dbReference type="PANTHER" id="PTHR48049">
    <property type="entry name" value="GLYCOSYLTRANSFERASE"/>
    <property type="match status" value="1"/>
</dbReference>
<dbReference type="InterPro" id="IPR050481">
    <property type="entry name" value="UDP-glycosyltransf_plant"/>
</dbReference>
<dbReference type="GO" id="GO:0008194">
    <property type="term" value="F:UDP-glycosyltransferase activity"/>
    <property type="evidence" value="ECO:0007669"/>
    <property type="project" value="UniProtKB-ARBA"/>
</dbReference>
<sequence>MINNVFASAEKIQKASKQYEIMMFPWLAFGHILPYFELAKRLASKGIHISFISTPRNIQRLPPVPDNLIENIKLVQIPLTSVDGLPENSEATIDLPLECTEYLRKACDGLREALEQLLCKISPDLILFDFVQCWIPQIAAKFSVPSGYFSAYAACTLAFLGPPAELESFGRGKKPEDFAVTPDWFPLTSLVSQGPHLAQKMFKNLYFPDKSSLSCSQRWAATLHGCEFVAVRSCSEFEGEYLNLLRGLYRKPVLPVGLLPPLSKNKACDQATGSNWSHISKWLDKQARKSVLFVGFGTEYKMPLEEIHELAYGLELSKMPFFWILRKPGGLEFDSSELLPDGFLERTSERSMVSIGWAPQLAILGHPAIGGCLYHSGWSSIIESLGFGHPQITMPMVDDQGLNAKLLVEKGVGFEVPRNEDGSFHRDAVAKSIRLVMLEDQGEGLRVKAAHIQKIFADQDLHDSYINDFVEFLYSRRKGSSDTHDS</sequence>